<dbReference type="Proteomes" id="UP000472268">
    <property type="component" value="Chromosome 4"/>
</dbReference>
<reference evidence="1" key="2">
    <citation type="submission" date="2025-08" db="UniProtKB">
        <authorList>
            <consortium name="Ensembl"/>
        </authorList>
    </citation>
    <scope>IDENTIFICATION</scope>
</reference>
<accession>A0A673UFP4</accession>
<reference evidence="1" key="3">
    <citation type="submission" date="2025-09" db="UniProtKB">
        <authorList>
            <consortium name="Ensembl"/>
        </authorList>
    </citation>
    <scope>IDENTIFICATION</scope>
</reference>
<reference evidence="1 2" key="1">
    <citation type="submission" date="2019-05" db="EMBL/GenBank/DDBJ databases">
        <title>A Chromosome-scale Meerkat (S. suricatta) Genome Assembly.</title>
        <authorList>
            <person name="Dudchenko O."/>
            <person name="Lieberman Aiden E."/>
            <person name="Tung J."/>
            <person name="Barreiro L.B."/>
            <person name="Clutton-Brock T.H."/>
        </authorList>
    </citation>
    <scope>NUCLEOTIDE SEQUENCE [LARGE SCALE GENOMIC DNA]</scope>
</reference>
<proteinExistence type="predicted"/>
<organism evidence="1 2">
    <name type="scientific">Suricata suricatta</name>
    <name type="common">Meerkat</name>
    <dbReference type="NCBI Taxonomy" id="37032"/>
    <lineage>
        <taxon>Eukaryota</taxon>
        <taxon>Metazoa</taxon>
        <taxon>Chordata</taxon>
        <taxon>Craniata</taxon>
        <taxon>Vertebrata</taxon>
        <taxon>Euteleostomi</taxon>
        <taxon>Mammalia</taxon>
        <taxon>Eutheria</taxon>
        <taxon>Laurasiatheria</taxon>
        <taxon>Carnivora</taxon>
        <taxon>Feliformia</taxon>
        <taxon>Herpestidae</taxon>
        <taxon>Suricata</taxon>
    </lineage>
</organism>
<protein>
    <submittedName>
        <fullName evidence="1">Uncharacterized protein</fullName>
    </submittedName>
</protein>
<dbReference type="AlphaFoldDB" id="A0A673UFP4"/>
<sequence length="66" mass="7477">MDCTTWSHLWNGGLPLMRSGLELTEVPAVQQKRMVAFLNQSEVHTTTFLHDGNTIFKMILEEPTSS</sequence>
<name>A0A673UFP4_SURSU</name>
<evidence type="ECO:0000313" key="1">
    <source>
        <dbReference type="Ensembl" id="ENSSSUP00005020276.1"/>
    </source>
</evidence>
<keyword evidence="2" id="KW-1185">Reference proteome</keyword>
<dbReference type="Ensembl" id="ENSSSUT00005023187.1">
    <property type="protein sequence ID" value="ENSSSUP00005020276.1"/>
    <property type="gene ID" value="ENSSSUG00005013093.1"/>
</dbReference>
<evidence type="ECO:0000313" key="2">
    <source>
        <dbReference type="Proteomes" id="UP000472268"/>
    </source>
</evidence>